<evidence type="ECO:0000313" key="10">
    <source>
        <dbReference type="Proteomes" id="UP001206126"/>
    </source>
</evidence>
<dbReference type="SMART" id="SM00968">
    <property type="entry name" value="SMC_hinge"/>
    <property type="match status" value="1"/>
</dbReference>
<evidence type="ECO:0000313" key="9">
    <source>
        <dbReference type="EMBL" id="MCS0806564.1"/>
    </source>
</evidence>
<dbReference type="Gene3D" id="1.20.5.170">
    <property type="match status" value="1"/>
</dbReference>
<comment type="function">
    <text evidence="6">Required for chromosome condensation and partitioning.</text>
</comment>
<dbReference type="PIRSF" id="PIRSF005719">
    <property type="entry name" value="SMC"/>
    <property type="match status" value="1"/>
</dbReference>
<name>A0ABT2D5L9_9BURK</name>
<dbReference type="Pfam" id="PF06470">
    <property type="entry name" value="SMC_hinge"/>
    <property type="match status" value="1"/>
</dbReference>
<feature type="coiled-coil region" evidence="6">
    <location>
        <begin position="251"/>
        <end position="278"/>
    </location>
</feature>
<keyword evidence="10" id="KW-1185">Reference proteome</keyword>
<feature type="region of interest" description="Disordered" evidence="7">
    <location>
        <begin position="463"/>
        <end position="485"/>
    </location>
</feature>
<dbReference type="NCBIfam" id="TIGR02168">
    <property type="entry name" value="SMC_prok_B"/>
    <property type="match status" value="1"/>
</dbReference>
<keyword evidence="5 6" id="KW-0238">DNA-binding</keyword>
<comment type="caution">
    <text evidence="9">The sequence shown here is derived from an EMBL/GenBank/DDBJ whole genome shotgun (WGS) entry which is preliminary data.</text>
</comment>
<feature type="coiled-coil region" evidence="6">
    <location>
        <begin position="680"/>
        <end position="901"/>
    </location>
</feature>
<keyword evidence="1 6" id="KW-0963">Cytoplasm</keyword>
<dbReference type="Gene3D" id="3.40.50.300">
    <property type="entry name" value="P-loop containing nucleotide triphosphate hydrolases"/>
    <property type="match status" value="2"/>
</dbReference>
<comment type="subunit">
    <text evidence="6">Homodimer.</text>
</comment>
<feature type="compositionally biased region" description="Basic and acidic residues" evidence="7">
    <location>
        <begin position="463"/>
        <end position="474"/>
    </location>
</feature>
<evidence type="ECO:0000259" key="8">
    <source>
        <dbReference type="SMART" id="SM00968"/>
    </source>
</evidence>
<keyword evidence="3 6" id="KW-0067">ATP-binding</keyword>
<dbReference type="HAMAP" id="MF_01894">
    <property type="entry name" value="Smc_prok"/>
    <property type="match status" value="1"/>
</dbReference>
<feature type="coiled-coil region" evidence="6">
    <location>
        <begin position="328"/>
        <end position="369"/>
    </location>
</feature>
<keyword evidence="4 6" id="KW-0175">Coiled coil</keyword>
<comment type="domain">
    <text evidence="6">Contains large globular domains required for ATP hydrolysis at each terminus and a third globular domain forming a flexible hinge near the middle of the molecule. These domains are separated by coiled-coil structures.</text>
</comment>
<protein>
    <recommendedName>
        <fullName evidence="6">Chromosome partition protein Smc</fullName>
    </recommendedName>
</protein>
<evidence type="ECO:0000256" key="4">
    <source>
        <dbReference type="ARBA" id="ARBA00023054"/>
    </source>
</evidence>
<reference evidence="9 10" key="1">
    <citation type="submission" date="2022-08" db="EMBL/GenBank/DDBJ databases">
        <title>Reclassification of Massilia species as members of the genera Telluria, Duganella, Pseudoduganella, Mokoshia gen. nov. and Zemynaea gen. nov. using orthogonal and non-orthogonal genome-based approaches.</title>
        <authorList>
            <person name="Bowman J.P."/>
        </authorList>
    </citation>
    <scope>NUCLEOTIDE SEQUENCE [LARGE SCALE GENOMIC DNA]</scope>
    <source>
        <strain evidence="9 10">JCM 31605</strain>
    </source>
</reference>
<dbReference type="InterPro" id="IPR036277">
    <property type="entry name" value="SMC_hinge_sf"/>
</dbReference>
<dbReference type="CDD" id="cd03278">
    <property type="entry name" value="ABC_SMC_barmotin"/>
    <property type="match status" value="2"/>
</dbReference>
<dbReference type="SUPFAM" id="SSF52540">
    <property type="entry name" value="P-loop containing nucleoside triphosphate hydrolases"/>
    <property type="match status" value="1"/>
</dbReference>
<evidence type="ECO:0000256" key="7">
    <source>
        <dbReference type="SAM" id="MobiDB-lite"/>
    </source>
</evidence>
<evidence type="ECO:0000256" key="3">
    <source>
        <dbReference type="ARBA" id="ARBA00022840"/>
    </source>
</evidence>
<dbReference type="InterPro" id="IPR027417">
    <property type="entry name" value="P-loop_NTPase"/>
</dbReference>
<feature type="domain" description="SMC hinge" evidence="8">
    <location>
        <begin position="518"/>
        <end position="625"/>
    </location>
</feature>
<feature type="coiled-coil region" evidence="6">
    <location>
        <begin position="170"/>
        <end position="218"/>
    </location>
</feature>
<gene>
    <name evidence="6 9" type="primary">smc</name>
    <name evidence="9" type="ORF">NX774_01320</name>
</gene>
<sequence length="1174" mass="130999">MRLSSIKLSGFKSFVDPTNFQVPGQLVGVVGPNGCGKSNIIDAVRWVLGESKASELRGESMQDVIFNGSTHRKPAGRASVELVFDNSAGKASGQWGQYAEIAVKRTLTRDGTSSYFINGQPVRRRDIQDIFLGTGLGPRAYAIIGQGMIARIIESRPEELRVFLEEAAGVSKYKERRRETENRLADTRENLTRVEDILRELNANLEKLEAQAAVANRFHQLQADQEEKQKLLWLLRKNEAQAEQKRYFGEVEAAQTALEEQTAKLRHVELELEQMRQAHYAVGDRLHQAQGALYQTNSEIGSLEAQIKYVIESRTRLQNQLGTLAAQRDQWLAQGQEFQEQLEEAEMRLEELAARAEGAQIAVEVHNERLPELDAVWRAAQDKTKESRERIMQLQQRIELSSAHQRNASNILANLAARRERLQQEKNGLNLPDSAHLENLRMQLEEKQQALEEQAMLLEEAAEQQHRVEEERAASHKAAQQETAANAQLEARLSALKQLQERVQTQGKVQPWLQKHELDKLPKLWQKLQIEDGWETALESILRERTGALEMSNIDWAKAFFSDAPPARLALYAPLPAGPQAAQVPGLKPFAGLLKLNDPGLRGLLNDWLHNVFLADDAAAAFAARSQLPAGACFVTRQGHVITQSSVRFYAADAEQDGMLGRQHEIDNISRQLRAQVLLADEARARAVRADAAVADLSRRLQEARAKVSGLTQQVHALQIDVVKQSEIEARFNQRSTQIDADLAEIAAHEAQQKQVQAEAEAEFEQLDMELAELQGAHEDRQTEFLQKEQALSDARDKLRELERSAQEAAFAERSQRSRIEELRRNIATAGQQAAQVAASIESGKAELAALESGSANEGLQELLERRTQQEKALSDARHELDQITQQLRQAEESRMAAERSLQPQRDKITEMQLKEQAARLNQEQFAEALAATGAVEAELADKLNPDMKPSYLQGEVTRLTNAISALGAVNLAAVDELAQATERKRFLDSQNADLQEAITTLEDAIARIDKETRDLLQDTFDRVNQHFSELFPILFGGGQAKLVMTGDEILDAGVQVMAQPPGKKNATIHLLSGGEKALTATALVFSMFRLNPAPFCLLDEVDAPLDDANTERFCRMVKRMSDQTQFLFISHNKIAMEMANQLIGVTMQEQGVSRIVAVDMESAANFAQEAQAA</sequence>
<evidence type="ECO:0000256" key="6">
    <source>
        <dbReference type="HAMAP-Rule" id="MF_01894"/>
    </source>
</evidence>
<dbReference type="SUPFAM" id="SSF75553">
    <property type="entry name" value="Smc hinge domain"/>
    <property type="match status" value="1"/>
</dbReference>
<comment type="similarity">
    <text evidence="6">Belongs to the SMC family.</text>
</comment>
<comment type="subcellular location">
    <subcellularLocation>
        <location evidence="6">Cytoplasm</location>
    </subcellularLocation>
</comment>
<feature type="coiled-coil region" evidence="6">
    <location>
        <begin position="978"/>
        <end position="1015"/>
    </location>
</feature>
<dbReference type="PANTHER" id="PTHR43977">
    <property type="entry name" value="STRUCTURAL MAINTENANCE OF CHROMOSOMES PROTEIN 3"/>
    <property type="match status" value="1"/>
</dbReference>
<dbReference type="InterPro" id="IPR024704">
    <property type="entry name" value="SMC"/>
</dbReference>
<dbReference type="InterPro" id="IPR011890">
    <property type="entry name" value="SMC_prok"/>
</dbReference>
<dbReference type="RefSeq" id="WP_258820351.1">
    <property type="nucleotide sequence ID" value="NZ_JANUHB010000001.1"/>
</dbReference>
<dbReference type="Pfam" id="PF02463">
    <property type="entry name" value="SMC_N"/>
    <property type="match status" value="1"/>
</dbReference>
<evidence type="ECO:0000256" key="5">
    <source>
        <dbReference type="ARBA" id="ARBA00023125"/>
    </source>
</evidence>
<dbReference type="InterPro" id="IPR010935">
    <property type="entry name" value="SMC_hinge"/>
</dbReference>
<keyword evidence="2 6" id="KW-0547">Nucleotide-binding</keyword>
<evidence type="ECO:0000256" key="2">
    <source>
        <dbReference type="ARBA" id="ARBA00022741"/>
    </source>
</evidence>
<evidence type="ECO:0000256" key="1">
    <source>
        <dbReference type="ARBA" id="ARBA00022490"/>
    </source>
</evidence>
<dbReference type="Proteomes" id="UP001206126">
    <property type="component" value="Unassembled WGS sequence"/>
</dbReference>
<feature type="binding site" evidence="6">
    <location>
        <begin position="32"/>
        <end position="39"/>
    </location>
    <ligand>
        <name>ATP</name>
        <dbReference type="ChEBI" id="CHEBI:30616"/>
    </ligand>
</feature>
<organism evidence="9 10">
    <name type="scientific">Massilia agilis</name>
    <dbReference type="NCBI Taxonomy" id="1811226"/>
    <lineage>
        <taxon>Bacteria</taxon>
        <taxon>Pseudomonadati</taxon>
        <taxon>Pseudomonadota</taxon>
        <taxon>Betaproteobacteria</taxon>
        <taxon>Burkholderiales</taxon>
        <taxon>Oxalobacteraceae</taxon>
        <taxon>Telluria group</taxon>
        <taxon>Massilia</taxon>
    </lineage>
</organism>
<dbReference type="EMBL" id="JANUHB010000001">
    <property type="protein sequence ID" value="MCS0806564.1"/>
    <property type="molecule type" value="Genomic_DNA"/>
</dbReference>
<dbReference type="InterPro" id="IPR003395">
    <property type="entry name" value="RecF/RecN/SMC_N"/>
</dbReference>
<proteinExistence type="inferred from homology"/>
<accession>A0ABT2D5L9</accession>